<evidence type="ECO:0000313" key="2">
    <source>
        <dbReference type="EMBL" id="MCC1484967.1"/>
    </source>
</evidence>
<name>A0ABS8EPP3_9FLAO</name>
<feature type="domain" description="Putative auto-transporter adhesin head GIN" evidence="1">
    <location>
        <begin position="41"/>
        <end position="260"/>
    </location>
</feature>
<evidence type="ECO:0000313" key="3">
    <source>
        <dbReference type="Proteomes" id="UP000778797"/>
    </source>
</evidence>
<comment type="caution">
    <text evidence="2">The sequence shown here is derived from an EMBL/GenBank/DDBJ whole genome shotgun (WGS) entry which is preliminary data.</text>
</comment>
<dbReference type="Proteomes" id="UP000778797">
    <property type="component" value="Unassembled WGS sequence"/>
</dbReference>
<dbReference type="Pfam" id="PF10988">
    <property type="entry name" value="DUF2807"/>
    <property type="match status" value="1"/>
</dbReference>
<sequence>MNKLAFTLLLIIGGTLTSYAQIKDRIKGNRDVTIKQTYVDDFESLIINGDFNIEIVFNNKPSIEIEADNNLHDIITFEVVNGVLTFSTSKRITSKKKLLITINYGELLKHIEVNGSTEIRSLTSMELGDVSLKTTGSSRAYLNIKASNFTFNSSGKSKSRLNLAADSTAFILSDDSQLDALINSKISKFDIYQRAKSTIEGDVDTCDLRIDNSGKFFGKNYTIKNSTLIIESNSDATLLTTESITIEASGTTETYLYGEPKIILNKLSGSAKLQKKEL</sequence>
<dbReference type="InterPro" id="IPR021255">
    <property type="entry name" value="DUF2807"/>
</dbReference>
<dbReference type="Gene3D" id="2.160.20.120">
    <property type="match status" value="1"/>
</dbReference>
<dbReference type="EMBL" id="JAFMPT010000013">
    <property type="protein sequence ID" value="MCC1484967.1"/>
    <property type="molecule type" value="Genomic_DNA"/>
</dbReference>
<proteinExistence type="predicted"/>
<protein>
    <submittedName>
        <fullName evidence="2">DUF2807 domain-containing protein</fullName>
    </submittedName>
</protein>
<reference evidence="3" key="1">
    <citation type="submission" date="2021-03" db="EMBL/GenBank/DDBJ databases">
        <title>Genome of Cognatishimia sp. F0-27.</title>
        <authorList>
            <person name="Ping X."/>
        </authorList>
    </citation>
    <scope>NUCLEOTIDE SEQUENCE [LARGE SCALE GENOMIC DNA]</scope>
    <source>
        <strain evidence="3">E313</strain>
    </source>
</reference>
<accession>A0ABS8EPP3</accession>
<gene>
    <name evidence="2" type="ORF">J1C55_10225</name>
</gene>
<reference evidence="3" key="2">
    <citation type="submission" date="2023-07" db="EMBL/GenBank/DDBJ databases">
        <title>Genome of Winogradskyella sp. E313.</title>
        <authorList>
            <person name="Zhou Y."/>
        </authorList>
    </citation>
    <scope>NUCLEOTIDE SEQUENCE [LARGE SCALE GENOMIC DNA]</scope>
    <source>
        <strain evidence="3">E313</strain>
    </source>
</reference>
<organism evidence="2 3">
    <name type="scientific">Winogradskyella immobilis</name>
    <dbReference type="NCBI Taxonomy" id="2816852"/>
    <lineage>
        <taxon>Bacteria</taxon>
        <taxon>Pseudomonadati</taxon>
        <taxon>Bacteroidota</taxon>
        <taxon>Flavobacteriia</taxon>
        <taxon>Flavobacteriales</taxon>
        <taxon>Flavobacteriaceae</taxon>
        <taxon>Winogradskyella</taxon>
    </lineage>
</organism>
<keyword evidence="3" id="KW-1185">Reference proteome</keyword>
<evidence type="ECO:0000259" key="1">
    <source>
        <dbReference type="Pfam" id="PF10988"/>
    </source>
</evidence>